<feature type="transmembrane region" description="Helical" evidence="1">
    <location>
        <begin position="369"/>
        <end position="390"/>
    </location>
</feature>
<organism evidence="2 3">
    <name type="scientific">Puccinia sorghi</name>
    <dbReference type="NCBI Taxonomy" id="27349"/>
    <lineage>
        <taxon>Eukaryota</taxon>
        <taxon>Fungi</taxon>
        <taxon>Dikarya</taxon>
        <taxon>Basidiomycota</taxon>
        <taxon>Pucciniomycotina</taxon>
        <taxon>Pucciniomycetes</taxon>
        <taxon>Pucciniales</taxon>
        <taxon>Pucciniaceae</taxon>
        <taxon>Puccinia</taxon>
    </lineage>
</organism>
<keyword evidence="1" id="KW-0812">Transmembrane</keyword>
<protein>
    <submittedName>
        <fullName evidence="2">Uncharacterized protein</fullName>
    </submittedName>
</protein>
<evidence type="ECO:0000313" key="2">
    <source>
        <dbReference type="EMBL" id="KNZ55969.1"/>
    </source>
</evidence>
<feature type="transmembrane region" description="Helical" evidence="1">
    <location>
        <begin position="93"/>
        <end position="112"/>
    </location>
</feature>
<evidence type="ECO:0000256" key="1">
    <source>
        <dbReference type="SAM" id="Phobius"/>
    </source>
</evidence>
<comment type="caution">
    <text evidence="2">The sequence shown here is derived from an EMBL/GenBank/DDBJ whole genome shotgun (WGS) entry which is preliminary data.</text>
</comment>
<proteinExistence type="predicted"/>
<name>A0A0L6V5H6_9BASI</name>
<dbReference type="EMBL" id="LAVV01007425">
    <property type="protein sequence ID" value="KNZ55969.1"/>
    <property type="molecule type" value="Genomic_DNA"/>
</dbReference>
<keyword evidence="3" id="KW-1185">Reference proteome</keyword>
<dbReference type="VEuPathDB" id="FungiDB:VP01_252g1"/>
<keyword evidence="1" id="KW-0472">Membrane</keyword>
<dbReference type="AlphaFoldDB" id="A0A0L6V5H6"/>
<gene>
    <name evidence="2" type="ORF">VP01_252g1</name>
</gene>
<sequence>MFCFSLQKASILSNHGHVNSSFCLRELYISCSLIPEPFFFCSPLPDNIYTLVCIQALAHLRPGEVKITQLDDVNVPPNSDPLLQRFGRNLLEIGWLGIGFCFNLCWFLLFVVEGRRKRRWKTWRDRFFLNLADLGPILTNTHFTNFHHLSLNEISTYSSTTTHLTPQQQLISLLNPYPDSYSALSITLENPFYSCPLSLQKYPQAINLELRNAFVRKCLYVALIETFLLPRNYSLSTPFLRQLMAFVGGFRGRGYKFVWPMFEGGLLGVAVDLLLCYTLDTEWQSAHIASLFGVRLCLLGSKIFVFKALLEVFRGMLIINSFLNLNYGMILNKVRLVVTRIFHLKRSDTLCVLVLSCAELIFFEIKLKIFFNLFSTYMLCSVLTVVLRVVSLPSAGRGVSPLSFNKTQRQKLNTVALAELKTGLWESGSVSGLSSKEEEIGLACRGYLVGLPRSSVCVCLWVFERSTCHQITQTNVFFFRFPTGVIS</sequence>
<keyword evidence="1" id="KW-1133">Transmembrane helix</keyword>
<accession>A0A0L6V5H6</accession>
<dbReference type="Proteomes" id="UP000037035">
    <property type="component" value="Unassembled WGS sequence"/>
</dbReference>
<evidence type="ECO:0000313" key="3">
    <source>
        <dbReference type="Proteomes" id="UP000037035"/>
    </source>
</evidence>
<reference evidence="2 3" key="1">
    <citation type="submission" date="2015-08" db="EMBL/GenBank/DDBJ databases">
        <title>Next Generation Sequencing and Analysis of the Genome of Puccinia sorghi L Schw, the Causal Agent of Maize Common Rust.</title>
        <authorList>
            <person name="Rochi L."/>
            <person name="Burguener G."/>
            <person name="Darino M."/>
            <person name="Turjanski A."/>
            <person name="Kreff E."/>
            <person name="Dieguez M.J."/>
            <person name="Sacco F."/>
        </authorList>
    </citation>
    <scope>NUCLEOTIDE SEQUENCE [LARGE SCALE GENOMIC DNA]</scope>
    <source>
        <strain evidence="2 3">RO10H11247</strain>
    </source>
</reference>